<evidence type="ECO:0000313" key="4">
    <source>
        <dbReference type="EMBL" id="NUT84928.1"/>
    </source>
</evidence>
<dbReference type="PANTHER" id="PTHR44591">
    <property type="entry name" value="STRESS RESPONSE REGULATOR PROTEIN 1"/>
    <property type="match status" value="1"/>
</dbReference>
<dbReference type="SMART" id="SM00448">
    <property type="entry name" value="REC"/>
    <property type="match status" value="1"/>
</dbReference>
<dbReference type="PANTHER" id="PTHR44591:SF21">
    <property type="entry name" value="TWO-COMPONENT RESPONSE REGULATOR"/>
    <property type="match status" value="1"/>
</dbReference>
<dbReference type="InterPro" id="IPR011006">
    <property type="entry name" value="CheY-like_superfamily"/>
</dbReference>
<accession>A0A3M3EHY2</accession>
<dbReference type="Gene3D" id="3.40.50.2300">
    <property type="match status" value="1"/>
</dbReference>
<feature type="modified residue" description="4-aspartylphosphate" evidence="2">
    <location>
        <position position="66"/>
    </location>
</feature>
<evidence type="ECO:0000313" key="7">
    <source>
        <dbReference type="Proteomes" id="UP000536720"/>
    </source>
</evidence>
<dbReference type="KEGG" id="pcg:AXG94_25635"/>
<dbReference type="GO" id="GO:0000160">
    <property type="term" value="P:phosphorelay signal transduction system"/>
    <property type="evidence" value="ECO:0007669"/>
    <property type="project" value="InterPro"/>
</dbReference>
<dbReference type="Pfam" id="PF00072">
    <property type="entry name" value="Response_reg"/>
    <property type="match status" value="1"/>
</dbReference>
<sequence length="135" mass="14790">MNSMPKGDGQATTRLILVVEDDPTILEFLCEILEDEGFVVEPRESADSALTFLEQSADFVDLLLTDITMPGTLDGADLANLTGDRWPQIPLLIMSGFETPESAGIKHHAAFIAKPWALGQMLDLVESTVKDHQLH</sequence>
<keyword evidence="6" id="KW-1185">Reference proteome</keyword>
<gene>
    <name evidence="5" type="ORF">ALQ77_03905</name>
    <name evidence="4" type="ORF">HNO91_00735</name>
</gene>
<reference evidence="5 6" key="1">
    <citation type="submission" date="2018-08" db="EMBL/GenBank/DDBJ databases">
        <title>Recombination of ecologically and evolutionarily significant loci maintains genetic cohesion in the Pseudomonas syringae species complex.</title>
        <authorList>
            <person name="Dillon M."/>
            <person name="Thakur S."/>
            <person name="Almeida R.N.D."/>
            <person name="Weir B.S."/>
            <person name="Guttman D.S."/>
        </authorList>
    </citation>
    <scope>NUCLEOTIDE SEQUENCE [LARGE SCALE GENOMIC DNA]</scope>
    <source>
        <strain evidence="5 6">NCPPB2445</strain>
    </source>
</reference>
<proteinExistence type="predicted"/>
<dbReference type="RefSeq" id="WP_024781367.1">
    <property type="nucleotide sequence ID" value="NZ_CP014262.1"/>
</dbReference>
<evidence type="ECO:0000256" key="2">
    <source>
        <dbReference type="PROSITE-ProRule" id="PRU00169"/>
    </source>
</evidence>
<evidence type="ECO:0000313" key="6">
    <source>
        <dbReference type="Proteomes" id="UP000270661"/>
    </source>
</evidence>
<dbReference type="GeneID" id="55647793"/>
<dbReference type="OrthoDB" id="9784719at2"/>
<evidence type="ECO:0000313" key="5">
    <source>
        <dbReference type="EMBL" id="RMM49052.1"/>
    </source>
</evidence>
<dbReference type="InterPro" id="IPR050595">
    <property type="entry name" value="Bact_response_regulator"/>
</dbReference>
<evidence type="ECO:0000259" key="3">
    <source>
        <dbReference type="PROSITE" id="PS50110"/>
    </source>
</evidence>
<feature type="domain" description="Response regulatory" evidence="3">
    <location>
        <begin position="15"/>
        <end position="129"/>
    </location>
</feature>
<dbReference type="EMBL" id="JABFMR010000001">
    <property type="protein sequence ID" value="NUT84928.1"/>
    <property type="molecule type" value="Genomic_DNA"/>
</dbReference>
<reference evidence="4 7" key="2">
    <citation type="journal article" date="2020" name="Front. Plant Sci.">
        <title>Isolation of Rhizosphere Bacteria That Improve Quality and Water Stress Tolerance in Greenhouse Ornamentals.</title>
        <authorList>
            <person name="Nordstedt N.P."/>
            <person name="Jones M.L."/>
        </authorList>
    </citation>
    <scope>NUCLEOTIDE SEQUENCE [LARGE SCALE GENOMIC DNA]</scope>
    <source>
        <strain evidence="4 7">C7D2</strain>
    </source>
</reference>
<dbReference type="InterPro" id="IPR001789">
    <property type="entry name" value="Sig_transdc_resp-reg_receiver"/>
</dbReference>
<dbReference type="PROSITE" id="PS50110">
    <property type="entry name" value="RESPONSE_REGULATORY"/>
    <property type="match status" value="1"/>
</dbReference>
<organism evidence="5 6">
    <name type="scientific">Pseudomonas corrugata</name>
    <dbReference type="NCBI Taxonomy" id="47879"/>
    <lineage>
        <taxon>Bacteria</taxon>
        <taxon>Pseudomonadati</taxon>
        <taxon>Pseudomonadota</taxon>
        <taxon>Gammaproteobacteria</taxon>
        <taxon>Pseudomonadales</taxon>
        <taxon>Pseudomonadaceae</taxon>
        <taxon>Pseudomonas</taxon>
    </lineage>
</organism>
<dbReference type="SUPFAM" id="SSF52172">
    <property type="entry name" value="CheY-like"/>
    <property type="match status" value="1"/>
</dbReference>
<dbReference type="Proteomes" id="UP000270661">
    <property type="component" value="Unassembled WGS sequence"/>
</dbReference>
<dbReference type="STRING" id="47879.AXG94_25635"/>
<dbReference type="Proteomes" id="UP000536720">
    <property type="component" value="Unassembled WGS sequence"/>
</dbReference>
<protein>
    <submittedName>
        <fullName evidence="4">Response regulator</fullName>
    </submittedName>
</protein>
<comment type="caution">
    <text evidence="5">The sequence shown here is derived from an EMBL/GenBank/DDBJ whole genome shotgun (WGS) entry which is preliminary data.</text>
</comment>
<keyword evidence="1 2" id="KW-0597">Phosphoprotein</keyword>
<dbReference type="AlphaFoldDB" id="A0A3M3EHY2"/>
<evidence type="ECO:0000256" key="1">
    <source>
        <dbReference type="ARBA" id="ARBA00022553"/>
    </source>
</evidence>
<dbReference type="EMBL" id="RBOJ01000077">
    <property type="protein sequence ID" value="RMM49052.1"/>
    <property type="molecule type" value="Genomic_DNA"/>
</dbReference>
<name>A0A3M3EHY2_9PSED</name>